<evidence type="ECO:0008006" key="2">
    <source>
        <dbReference type="Google" id="ProtNLM"/>
    </source>
</evidence>
<reference evidence="1" key="1">
    <citation type="journal article" date="2020" name="Nature">
        <title>Giant virus diversity and host interactions through global metagenomics.</title>
        <authorList>
            <person name="Schulz F."/>
            <person name="Roux S."/>
            <person name="Paez-Espino D."/>
            <person name="Jungbluth S."/>
            <person name="Walsh D.A."/>
            <person name="Denef V.J."/>
            <person name="McMahon K.D."/>
            <person name="Konstantinidis K.T."/>
            <person name="Eloe-Fadrosh E.A."/>
            <person name="Kyrpides N.C."/>
            <person name="Woyke T."/>
        </authorList>
    </citation>
    <scope>NUCLEOTIDE SEQUENCE</scope>
    <source>
        <strain evidence="1">GVMAG-M-3300027708-39</strain>
    </source>
</reference>
<name>A0A6C0JK82_9ZZZZ</name>
<proteinExistence type="predicted"/>
<dbReference type="InterPro" id="IPR029063">
    <property type="entry name" value="SAM-dependent_MTases_sf"/>
</dbReference>
<protein>
    <recommendedName>
        <fullName evidence="2">Methyltransferase FkbM domain-containing protein</fullName>
    </recommendedName>
</protein>
<dbReference type="Gene3D" id="3.40.50.150">
    <property type="entry name" value="Vaccinia Virus protein VP39"/>
    <property type="match status" value="1"/>
</dbReference>
<evidence type="ECO:0000313" key="1">
    <source>
        <dbReference type="EMBL" id="QHU04208.1"/>
    </source>
</evidence>
<dbReference type="NCBIfam" id="TIGR01444">
    <property type="entry name" value="fkbM_fam"/>
    <property type="match status" value="1"/>
</dbReference>
<organism evidence="1">
    <name type="scientific">viral metagenome</name>
    <dbReference type="NCBI Taxonomy" id="1070528"/>
    <lineage>
        <taxon>unclassified sequences</taxon>
        <taxon>metagenomes</taxon>
        <taxon>organismal metagenomes</taxon>
    </lineage>
</organism>
<dbReference type="InterPro" id="IPR006342">
    <property type="entry name" value="FkbM_mtfrase"/>
</dbReference>
<dbReference type="EMBL" id="MN740394">
    <property type="protein sequence ID" value="QHU04208.1"/>
    <property type="molecule type" value="Genomic_DNA"/>
</dbReference>
<sequence length="315" mass="36667">MKILYGTKNNNIDVTEICNSKLMKNSIIKIPCNDITRAAIFTDPCYGTLKIIMVIKQDNSMLLFDYTTDVYIDTNTNEIYTKDIPEYITSIYPDYDAKLRDIHKTLKIGYGSFEEEYPEQTMAVRFLTGNEKVLEIGSNIGRNSLIINHILSQKNNNNFVTLESDTYTASILKYNRDLNGCNFHIENAALSKRRLLQKGWNTICSDVLLDGYKDVNTITLEELNKKYNIEFDTLILDCEGAFYYILIDMPEILNNINLIIMENDYHDINHKKTVDEILKKNNFYVEYSENGCELAKQIFPQIFDNFYEVWKRKAV</sequence>
<dbReference type="AlphaFoldDB" id="A0A6C0JK82"/>
<dbReference type="SUPFAM" id="SSF53335">
    <property type="entry name" value="S-adenosyl-L-methionine-dependent methyltransferases"/>
    <property type="match status" value="1"/>
</dbReference>
<accession>A0A6C0JK82</accession>